<gene>
    <name evidence="2" type="ORF">ERS852572_02432</name>
</gene>
<dbReference type="STRING" id="166486.ERS852572_02432"/>
<evidence type="ECO:0000256" key="1">
    <source>
        <dbReference type="SAM" id="Phobius"/>
    </source>
</evidence>
<organism evidence="2 3">
    <name type="scientific">Roseburia intestinalis</name>
    <dbReference type="NCBI Taxonomy" id="166486"/>
    <lineage>
        <taxon>Bacteria</taxon>
        <taxon>Bacillati</taxon>
        <taxon>Bacillota</taxon>
        <taxon>Clostridia</taxon>
        <taxon>Lachnospirales</taxon>
        <taxon>Lachnospiraceae</taxon>
        <taxon>Roseburia</taxon>
    </lineage>
</organism>
<evidence type="ECO:0000313" key="2">
    <source>
        <dbReference type="EMBL" id="CUN20280.1"/>
    </source>
</evidence>
<name>A0A173V0Y2_9FIRM</name>
<accession>A0A173V0Y2</accession>
<dbReference type="EMBL" id="CYXZ01000018">
    <property type="protein sequence ID" value="CUN20280.1"/>
    <property type="molecule type" value="Genomic_DNA"/>
</dbReference>
<proteinExistence type="predicted"/>
<sequence length="65" mass="7400">MTFLCIALGKEVDQAIKEGNKALLGTLKELSLKKRNRLQFLNYVCIGRMTIWVRLSCIMGVLTKK</sequence>
<keyword evidence="1" id="KW-0812">Transmembrane</keyword>
<reference evidence="2 3" key="1">
    <citation type="submission" date="2015-09" db="EMBL/GenBank/DDBJ databases">
        <authorList>
            <consortium name="Pathogen Informatics"/>
        </authorList>
    </citation>
    <scope>NUCLEOTIDE SEQUENCE [LARGE SCALE GENOMIC DNA]</scope>
    <source>
        <strain evidence="2 3">2789STDY5834960</strain>
    </source>
</reference>
<keyword evidence="1" id="KW-0472">Membrane</keyword>
<evidence type="ECO:0000313" key="3">
    <source>
        <dbReference type="Proteomes" id="UP000095350"/>
    </source>
</evidence>
<protein>
    <submittedName>
        <fullName evidence="2">Uncharacterized protein</fullName>
    </submittedName>
</protein>
<dbReference type="PaxDb" id="166486-ERS852572_02432"/>
<dbReference type="AlphaFoldDB" id="A0A173V0Y2"/>
<feature type="transmembrane region" description="Helical" evidence="1">
    <location>
        <begin position="40"/>
        <end position="62"/>
    </location>
</feature>
<dbReference type="Proteomes" id="UP000095350">
    <property type="component" value="Unassembled WGS sequence"/>
</dbReference>
<keyword evidence="1" id="KW-1133">Transmembrane helix</keyword>